<sequence>MLRARLHKKFFYSIITMFLSFNMMNPTFVKASEKREIKSNKNIIIMVDQNSEKRAIIPTQISKTIKNDSQENNFSKECDVELTVPISDIVTYDDMEKTATKRMVKIKGKIVYEPKGKGLIKITKCSGSWKPSSKSIYMTEREMVLHGGRGQHMKKKPKKDSFSYNTDWKAADLVPSTDILGTAMIMTAVARVSGMTAKTTVQMVMKVDDILDDVK</sequence>
<organism evidence="1 2">
    <name type="scientific">Anaerostipes hadrus</name>
    <dbReference type="NCBI Taxonomy" id="649756"/>
    <lineage>
        <taxon>Bacteria</taxon>
        <taxon>Bacillati</taxon>
        <taxon>Bacillota</taxon>
        <taxon>Clostridia</taxon>
        <taxon>Lachnospirales</taxon>
        <taxon>Lachnospiraceae</taxon>
        <taxon>Anaerostipes</taxon>
    </lineage>
</organism>
<protein>
    <submittedName>
        <fullName evidence="1">Uncharacterized protein</fullName>
    </submittedName>
</protein>
<dbReference type="RefSeq" id="WP_055162637.1">
    <property type="nucleotide sequence ID" value="NZ_CP143954.1"/>
</dbReference>
<dbReference type="EMBL" id="CZAU01000063">
    <property type="protein sequence ID" value="CUQ24638.1"/>
    <property type="molecule type" value="Genomic_DNA"/>
</dbReference>
<dbReference type="OrthoDB" id="2989459at2"/>
<proteinExistence type="predicted"/>
<evidence type="ECO:0000313" key="2">
    <source>
        <dbReference type="Proteomes" id="UP000095564"/>
    </source>
</evidence>
<reference evidence="1 2" key="1">
    <citation type="submission" date="2015-09" db="EMBL/GenBank/DDBJ databases">
        <authorList>
            <consortium name="Pathogen Informatics"/>
        </authorList>
    </citation>
    <scope>NUCLEOTIDE SEQUENCE [LARGE SCALE GENOMIC DNA]</scope>
    <source>
        <strain evidence="1 2">2789STDY5834908</strain>
    </source>
</reference>
<dbReference type="Proteomes" id="UP000095564">
    <property type="component" value="Unassembled WGS sequence"/>
</dbReference>
<evidence type="ECO:0000313" key="1">
    <source>
        <dbReference type="EMBL" id="CUQ24638.1"/>
    </source>
</evidence>
<gene>
    <name evidence="1" type="ORF">ERS852520_03512</name>
</gene>
<accession>A0A174UXK7</accession>
<name>A0A174UXK7_ANAHA</name>
<dbReference type="AlphaFoldDB" id="A0A174UXK7"/>